<reference evidence="1 2" key="1">
    <citation type="submission" date="2024-07" db="EMBL/GenBank/DDBJ databases">
        <title>Uliginosibacterium flavum JJ3220;KACC:17644.</title>
        <authorList>
            <person name="Kim M.K."/>
        </authorList>
    </citation>
    <scope>NUCLEOTIDE SEQUENCE [LARGE SCALE GENOMIC DNA]</scope>
    <source>
        <strain evidence="1 2">KACC:17644</strain>
    </source>
</reference>
<dbReference type="RefSeq" id="WP_354600549.1">
    <property type="nucleotide sequence ID" value="NZ_JBEWZI010000006.1"/>
</dbReference>
<dbReference type="InterPro" id="IPR021725">
    <property type="entry name" value="Cdd1"/>
</dbReference>
<proteinExistence type="predicted"/>
<evidence type="ECO:0000313" key="2">
    <source>
        <dbReference type="Proteomes" id="UP001549691"/>
    </source>
</evidence>
<protein>
    <submittedName>
        <fullName evidence="1">Helix-hairpin-helix domain-containing protein</fullName>
    </submittedName>
</protein>
<dbReference type="Gene3D" id="1.10.150.20">
    <property type="entry name" value="5' to 3' exonuclease, C-terminal subdomain"/>
    <property type="match status" value="1"/>
</dbReference>
<keyword evidence="2" id="KW-1185">Reference proteome</keyword>
<gene>
    <name evidence="1" type="ORF">ABXR19_07810</name>
</gene>
<organism evidence="1 2">
    <name type="scientific">Uliginosibacterium flavum</name>
    <dbReference type="NCBI Taxonomy" id="1396831"/>
    <lineage>
        <taxon>Bacteria</taxon>
        <taxon>Pseudomonadati</taxon>
        <taxon>Pseudomonadota</taxon>
        <taxon>Betaproteobacteria</taxon>
        <taxon>Rhodocyclales</taxon>
        <taxon>Zoogloeaceae</taxon>
        <taxon>Uliginosibacterium</taxon>
    </lineage>
</organism>
<dbReference type="Pfam" id="PF11731">
    <property type="entry name" value="Cdd1"/>
    <property type="match status" value="1"/>
</dbReference>
<name>A0ABV2TJJ9_9RHOO</name>
<comment type="caution">
    <text evidence="1">The sequence shown here is derived from an EMBL/GenBank/DDBJ whole genome shotgun (WGS) entry which is preliminary data.</text>
</comment>
<evidence type="ECO:0000313" key="1">
    <source>
        <dbReference type="EMBL" id="MET7014093.1"/>
    </source>
</evidence>
<accession>A0ABV2TJJ9</accession>
<sequence length="111" mass="12523">MHPAKVRRENVRTLTDLPNIGPALARRLALIGVTSPAQLLGQCPYALFEDLCERTQTREDPCVLDTFISLTRFMAGEPAQAWWAYTTERKLHQQQESAKLWPPNSTSASRS</sequence>
<dbReference type="EMBL" id="JBEWZI010000006">
    <property type="protein sequence ID" value="MET7014093.1"/>
    <property type="molecule type" value="Genomic_DNA"/>
</dbReference>
<dbReference type="Proteomes" id="UP001549691">
    <property type="component" value="Unassembled WGS sequence"/>
</dbReference>